<accession>A0A1T4ZV46</accession>
<dbReference type="Gene3D" id="2.170.150.70">
    <property type="match status" value="1"/>
</dbReference>
<dbReference type="STRING" id="439228.SAMN06295920_101255"/>
<evidence type="ECO:0000313" key="5">
    <source>
        <dbReference type="EMBL" id="SKB26485.1"/>
    </source>
</evidence>
<evidence type="ECO:0000313" key="6">
    <source>
        <dbReference type="Proteomes" id="UP000189818"/>
    </source>
</evidence>
<name>A0A1T4ZV46_9SPHN</name>
<dbReference type="EMBL" id="FUYM01000001">
    <property type="protein sequence ID" value="SKB26485.1"/>
    <property type="molecule type" value="Genomic_DNA"/>
</dbReference>
<dbReference type="AlphaFoldDB" id="A0A1T4ZV46"/>
<sequence>MKVEGGCHCGLVRFEAEVGDEPLEVLDCNCSICSMTGYLHLIVPDSRFRLIEGQRETTTYRFGSGKARHIFCAQCGIKSFYRPRSHPEGISISLRCIDGWEDLKVVITPFEGRDWGRGENVPGD</sequence>
<protein>
    <submittedName>
        <fullName evidence="5">Uncharacterized conserved protein</fullName>
    </submittedName>
</protein>
<dbReference type="Pfam" id="PF04828">
    <property type="entry name" value="GFA"/>
    <property type="match status" value="1"/>
</dbReference>
<dbReference type="InterPro" id="IPR006913">
    <property type="entry name" value="CENP-V/GFA"/>
</dbReference>
<evidence type="ECO:0000259" key="4">
    <source>
        <dbReference type="PROSITE" id="PS51891"/>
    </source>
</evidence>
<keyword evidence="2" id="KW-0479">Metal-binding</keyword>
<proteinExistence type="inferred from homology"/>
<organism evidence="5 6">
    <name type="scientific">Rhizorhabdus histidinilytica</name>
    <dbReference type="NCBI Taxonomy" id="439228"/>
    <lineage>
        <taxon>Bacteria</taxon>
        <taxon>Pseudomonadati</taxon>
        <taxon>Pseudomonadota</taxon>
        <taxon>Alphaproteobacteria</taxon>
        <taxon>Sphingomonadales</taxon>
        <taxon>Sphingomonadaceae</taxon>
        <taxon>Rhizorhabdus</taxon>
    </lineage>
</organism>
<dbReference type="PROSITE" id="PS51891">
    <property type="entry name" value="CENP_V_GFA"/>
    <property type="match status" value="1"/>
</dbReference>
<keyword evidence="6" id="KW-1185">Reference proteome</keyword>
<gene>
    <name evidence="5" type="ORF">SAMN06295920_101255</name>
</gene>
<keyword evidence="3" id="KW-0862">Zinc</keyword>
<dbReference type="SUPFAM" id="SSF51316">
    <property type="entry name" value="Mss4-like"/>
    <property type="match status" value="1"/>
</dbReference>
<dbReference type="PANTHER" id="PTHR28620:SF1">
    <property type="entry name" value="CENP-V_GFA DOMAIN-CONTAINING PROTEIN"/>
    <property type="match status" value="1"/>
</dbReference>
<evidence type="ECO:0000256" key="3">
    <source>
        <dbReference type="ARBA" id="ARBA00022833"/>
    </source>
</evidence>
<dbReference type="RefSeq" id="WP_079646224.1">
    <property type="nucleotide sequence ID" value="NZ_FUYM01000001.1"/>
</dbReference>
<evidence type="ECO:0000256" key="2">
    <source>
        <dbReference type="ARBA" id="ARBA00022723"/>
    </source>
</evidence>
<dbReference type="Proteomes" id="UP000189818">
    <property type="component" value="Unassembled WGS sequence"/>
</dbReference>
<evidence type="ECO:0000256" key="1">
    <source>
        <dbReference type="ARBA" id="ARBA00005495"/>
    </source>
</evidence>
<dbReference type="GO" id="GO:0016846">
    <property type="term" value="F:carbon-sulfur lyase activity"/>
    <property type="evidence" value="ECO:0007669"/>
    <property type="project" value="InterPro"/>
</dbReference>
<dbReference type="PANTHER" id="PTHR28620">
    <property type="entry name" value="CENTROMERE PROTEIN V"/>
    <property type="match status" value="1"/>
</dbReference>
<dbReference type="GO" id="GO:0046872">
    <property type="term" value="F:metal ion binding"/>
    <property type="evidence" value="ECO:0007669"/>
    <property type="project" value="UniProtKB-KW"/>
</dbReference>
<reference evidence="6" key="1">
    <citation type="submission" date="2017-02" db="EMBL/GenBank/DDBJ databases">
        <authorList>
            <person name="Varghese N."/>
            <person name="Submissions S."/>
        </authorList>
    </citation>
    <scope>NUCLEOTIDE SEQUENCE [LARGE SCALE GENOMIC DNA]</scope>
    <source>
        <strain evidence="6">UM2</strain>
    </source>
</reference>
<dbReference type="OrthoDB" id="9805575at2"/>
<feature type="domain" description="CENP-V/GFA" evidence="4">
    <location>
        <begin position="3"/>
        <end position="116"/>
    </location>
</feature>
<comment type="similarity">
    <text evidence="1">Belongs to the Gfa family.</text>
</comment>
<dbReference type="InterPro" id="IPR052355">
    <property type="entry name" value="CENP-V-like"/>
</dbReference>
<dbReference type="InterPro" id="IPR011057">
    <property type="entry name" value="Mss4-like_sf"/>
</dbReference>